<dbReference type="PANTHER" id="PTHR31609">
    <property type="entry name" value="YDJC DEACETYLASE FAMILY MEMBER"/>
    <property type="match status" value="1"/>
</dbReference>
<keyword evidence="2" id="KW-0479">Metal-binding</keyword>
<dbReference type="InterPro" id="IPR011330">
    <property type="entry name" value="Glyco_hydro/deAcase_b/a-brl"/>
</dbReference>
<evidence type="ECO:0000313" key="6">
    <source>
        <dbReference type="EMBL" id="KGJ54669.1"/>
    </source>
</evidence>
<evidence type="ECO:0008006" key="8">
    <source>
        <dbReference type="Google" id="ProtNLM"/>
    </source>
</evidence>
<dbReference type="SUPFAM" id="SSF88713">
    <property type="entry name" value="Glycoside hydrolase/deacetylase"/>
    <property type="match status" value="1"/>
</dbReference>
<evidence type="ECO:0000256" key="4">
    <source>
        <dbReference type="ARBA" id="ARBA00022842"/>
    </source>
</evidence>
<dbReference type="Proteomes" id="UP000030008">
    <property type="component" value="Unassembled WGS sequence"/>
</dbReference>
<evidence type="ECO:0000256" key="3">
    <source>
        <dbReference type="ARBA" id="ARBA00022801"/>
    </source>
</evidence>
<keyword evidence="5" id="KW-0119">Carbohydrate metabolism</keyword>
<keyword evidence="4" id="KW-0460">Magnesium</keyword>
<name>A0A099I9H7_CLOIN</name>
<evidence type="ECO:0000256" key="5">
    <source>
        <dbReference type="ARBA" id="ARBA00023277"/>
    </source>
</evidence>
<gene>
    <name evidence="6" type="ORF">CIAN88_02340</name>
</gene>
<dbReference type="EMBL" id="JQIF01000011">
    <property type="protein sequence ID" value="KGJ54669.1"/>
    <property type="molecule type" value="Genomic_DNA"/>
</dbReference>
<dbReference type="GO" id="GO:0046872">
    <property type="term" value="F:metal ion binding"/>
    <property type="evidence" value="ECO:0007669"/>
    <property type="project" value="UniProtKB-KW"/>
</dbReference>
<keyword evidence="3" id="KW-0378">Hydrolase</keyword>
<dbReference type="CDD" id="cd10788">
    <property type="entry name" value="YdjC_like"/>
    <property type="match status" value="1"/>
</dbReference>
<accession>A0A099I9H7</accession>
<comment type="caution">
    <text evidence="6">The sequence shown here is derived from an EMBL/GenBank/DDBJ whole genome shotgun (WGS) entry which is preliminary data.</text>
</comment>
<evidence type="ECO:0000256" key="2">
    <source>
        <dbReference type="ARBA" id="ARBA00022723"/>
    </source>
</evidence>
<organism evidence="6 7">
    <name type="scientific">Clostridium innocuum</name>
    <dbReference type="NCBI Taxonomy" id="1522"/>
    <lineage>
        <taxon>Bacteria</taxon>
        <taxon>Bacillati</taxon>
        <taxon>Bacillota</taxon>
        <taxon>Clostridia</taxon>
        <taxon>Eubacteriales</taxon>
        <taxon>Clostridiaceae</taxon>
        <taxon>Clostridium</taxon>
    </lineage>
</organism>
<proteinExistence type="predicted"/>
<dbReference type="PANTHER" id="PTHR31609:SF1">
    <property type="entry name" value="CARBOHYDRATE DEACETYLASE"/>
    <property type="match status" value="1"/>
</dbReference>
<dbReference type="Gene3D" id="3.20.20.370">
    <property type="entry name" value="Glycoside hydrolase/deacetylase"/>
    <property type="match status" value="1"/>
</dbReference>
<dbReference type="Pfam" id="PF04794">
    <property type="entry name" value="YdjC"/>
    <property type="match status" value="1"/>
</dbReference>
<dbReference type="InterPro" id="IPR006879">
    <property type="entry name" value="YdjC-like"/>
</dbReference>
<dbReference type="AlphaFoldDB" id="A0A099I9H7"/>
<dbReference type="GO" id="GO:0016787">
    <property type="term" value="F:hydrolase activity"/>
    <property type="evidence" value="ECO:0007669"/>
    <property type="project" value="UniProtKB-KW"/>
</dbReference>
<evidence type="ECO:0000313" key="7">
    <source>
        <dbReference type="Proteomes" id="UP000030008"/>
    </source>
</evidence>
<sequence length="266" mass="30607">MKIIINADDLGLTKESNYGILKAFERGCVTQTTLIVNSNGSREGAAIAHNYGFQDKTGLHLNLSEGFPLTDDIKQYSKYVKNGEFCYIPEFMRKESYTKSPLYTYRDSVSSPAFKKEVFALRKELEAQIQRFIAFGFTCRHIDSHCNQLVDFPVWLAVRPLLLRYGFTSIRGIYHSFLSDDIYNHIYATWLQSELQSTGLKHLSYISSIPKYLKYKQRLSGESIIELYVHPVLFNDVLIDNFTGGISLDDNISQLSTYDPYTYFQL</sequence>
<protein>
    <recommendedName>
        <fullName evidence="8">ChbG/HpnK family deacetylase</fullName>
    </recommendedName>
</protein>
<evidence type="ECO:0000256" key="1">
    <source>
        <dbReference type="ARBA" id="ARBA00001946"/>
    </source>
</evidence>
<reference evidence="6 7" key="1">
    <citation type="submission" date="2014-08" db="EMBL/GenBank/DDBJ databases">
        <title>Clostridium innocuum, an unnegligible vancomycin-resistant pathogen causing extra-intestinal infections.</title>
        <authorList>
            <person name="Feng Y."/>
            <person name="Chiu C.-H."/>
        </authorList>
    </citation>
    <scope>NUCLEOTIDE SEQUENCE [LARGE SCALE GENOMIC DNA]</scope>
    <source>
        <strain evidence="6 7">AN88</strain>
    </source>
</reference>
<dbReference type="GO" id="GO:0005975">
    <property type="term" value="P:carbohydrate metabolic process"/>
    <property type="evidence" value="ECO:0007669"/>
    <property type="project" value="InterPro"/>
</dbReference>
<dbReference type="GO" id="GO:0019213">
    <property type="term" value="F:deacetylase activity"/>
    <property type="evidence" value="ECO:0007669"/>
    <property type="project" value="TreeGrafter"/>
</dbReference>
<comment type="cofactor">
    <cofactor evidence="1">
        <name>Mg(2+)</name>
        <dbReference type="ChEBI" id="CHEBI:18420"/>
    </cofactor>
</comment>
<dbReference type="RefSeq" id="WP_044903820.1">
    <property type="nucleotide sequence ID" value="NZ_JAQCQO010000085.1"/>
</dbReference>